<name>A0A413HAY4_9BACE</name>
<reference evidence="1 2" key="1">
    <citation type="submission" date="2018-08" db="EMBL/GenBank/DDBJ databases">
        <title>A genome reference for cultivated species of the human gut microbiota.</title>
        <authorList>
            <person name="Zou Y."/>
            <person name="Xue W."/>
            <person name="Luo G."/>
        </authorList>
    </citation>
    <scope>NUCLEOTIDE SEQUENCE [LARGE SCALE GENOMIC DNA]</scope>
    <source>
        <strain evidence="1 2">OF03-9BH</strain>
    </source>
</reference>
<dbReference type="EMBL" id="QSCF01000002">
    <property type="protein sequence ID" value="RGX80863.1"/>
    <property type="molecule type" value="Genomic_DNA"/>
</dbReference>
<protein>
    <submittedName>
        <fullName evidence="1">Uncharacterized protein</fullName>
    </submittedName>
</protein>
<proteinExistence type="predicted"/>
<evidence type="ECO:0000313" key="1">
    <source>
        <dbReference type="EMBL" id="RGX80863.1"/>
    </source>
</evidence>
<dbReference type="AlphaFoldDB" id="A0A413HAY4"/>
<comment type="caution">
    <text evidence="1">The sequence shown here is derived from an EMBL/GenBank/DDBJ whole genome shotgun (WGS) entry which is preliminary data.</text>
</comment>
<gene>
    <name evidence="1" type="ORF">DXA68_02780</name>
</gene>
<organism evidence="1 2">
    <name type="scientific">Bacteroides stercorirosoris</name>
    <dbReference type="NCBI Taxonomy" id="871324"/>
    <lineage>
        <taxon>Bacteria</taxon>
        <taxon>Pseudomonadati</taxon>
        <taxon>Bacteroidota</taxon>
        <taxon>Bacteroidia</taxon>
        <taxon>Bacteroidales</taxon>
        <taxon>Bacteroidaceae</taxon>
        <taxon>Bacteroides</taxon>
    </lineage>
</organism>
<accession>A0A413HAY4</accession>
<dbReference type="OrthoDB" id="1032384at2"/>
<dbReference type="RefSeq" id="WP_117986533.1">
    <property type="nucleotide sequence ID" value="NZ_CABMFG010000002.1"/>
</dbReference>
<evidence type="ECO:0000313" key="2">
    <source>
        <dbReference type="Proteomes" id="UP000286075"/>
    </source>
</evidence>
<sequence>MAIFNDKFKRARLDQSPYLFHFINGRDHSPCTTLQKILDEKQLISNKGYICFSASPITAIKRFFETKTKSTGQPMYLPWGLGFSRDILVRDFGARNVIYTDGNEDIPEHLKWRLIF</sequence>
<dbReference type="Proteomes" id="UP000286075">
    <property type="component" value="Unassembled WGS sequence"/>
</dbReference>